<dbReference type="InterPro" id="IPR023214">
    <property type="entry name" value="HAD_sf"/>
</dbReference>
<dbReference type="PROSITE" id="PS01229">
    <property type="entry name" value="COF_2"/>
    <property type="match status" value="1"/>
</dbReference>
<dbReference type="NCBIfam" id="TIGR01494">
    <property type="entry name" value="ATPase_P-type"/>
    <property type="match status" value="1"/>
</dbReference>
<dbReference type="FunFam" id="2.70.150.10:FF:000002">
    <property type="entry name" value="Copper-transporting ATPase 1, putative"/>
    <property type="match status" value="1"/>
</dbReference>
<dbReference type="Gene3D" id="3.40.50.1000">
    <property type="entry name" value="HAD superfamily/HAD-like"/>
    <property type="match status" value="1"/>
</dbReference>
<dbReference type="Gene3D" id="2.70.150.10">
    <property type="entry name" value="Calcium-transporting ATPase, cytoplasmic transduction domain A"/>
    <property type="match status" value="1"/>
</dbReference>
<feature type="transmembrane region" description="Helical" evidence="14">
    <location>
        <begin position="299"/>
        <end position="318"/>
    </location>
</feature>
<dbReference type="GO" id="GO:0005886">
    <property type="term" value="C:plasma membrane"/>
    <property type="evidence" value="ECO:0007669"/>
    <property type="project" value="UniProtKB-SubCell"/>
</dbReference>
<evidence type="ECO:0000256" key="13">
    <source>
        <dbReference type="ARBA" id="ARBA00023136"/>
    </source>
</evidence>
<dbReference type="PANTHER" id="PTHR43079:SF1">
    <property type="entry name" value="CADMIUM_ZINC-TRANSPORTING ATPASE HMA1, CHLOROPLASTIC-RELATED"/>
    <property type="match status" value="1"/>
</dbReference>
<evidence type="ECO:0000256" key="5">
    <source>
        <dbReference type="ARBA" id="ARBA00022692"/>
    </source>
</evidence>
<evidence type="ECO:0000256" key="15">
    <source>
        <dbReference type="SAM" id="MobiDB-lite"/>
    </source>
</evidence>
<keyword evidence="6 14" id="KW-0479">Metal-binding</keyword>
<keyword evidence="3" id="KW-0813">Transport</keyword>
<dbReference type="SFLD" id="SFLDS00003">
    <property type="entry name" value="Haloacid_Dehalogenase"/>
    <property type="match status" value="1"/>
</dbReference>
<feature type="transmembrane region" description="Helical" evidence="14">
    <location>
        <begin position="88"/>
        <end position="111"/>
    </location>
</feature>
<evidence type="ECO:0000256" key="8">
    <source>
        <dbReference type="ARBA" id="ARBA00022840"/>
    </source>
</evidence>
<reference evidence="17 18" key="1">
    <citation type="submission" date="2019-11" db="EMBL/GenBank/DDBJ databases">
        <title>FDA dAtabase for Regulatory Grade micrObial Sequences (FDA-ARGOS): Supporting development and validation of Infectious Disease Dx tests.</title>
        <authorList>
            <person name="Turner S."/>
            <person name="Byrd R."/>
            <person name="Tallon L."/>
            <person name="Sadzewicz L."/>
            <person name="Vavikolanu K."/>
            <person name="Mehta A."/>
            <person name="Aluvathingal J."/>
            <person name="Nadendla S."/>
            <person name="Myers T."/>
            <person name="Yan Y."/>
            <person name="Sichtig H."/>
        </authorList>
    </citation>
    <scope>NUCLEOTIDE SEQUENCE [LARGE SCALE GENOMIC DNA]</scope>
    <source>
        <strain evidence="17 18">FDAARGOS_741</strain>
    </source>
</reference>
<dbReference type="Pfam" id="PF00122">
    <property type="entry name" value="E1-E2_ATPase"/>
    <property type="match status" value="1"/>
</dbReference>
<evidence type="ECO:0000313" key="18">
    <source>
        <dbReference type="Proteomes" id="UP000425411"/>
    </source>
</evidence>
<dbReference type="Pfam" id="PF00702">
    <property type="entry name" value="Hydrolase"/>
    <property type="match status" value="1"/>
</dbReference>
<dbReference type="GO" id="GO:0019829">
    <property type="term" value="F:ATPase-coupled monoatomic cation transmembrane transporter activity"/>
    <property type="evidence" value="ECO:0007669"/>
    <property type="project" value="InterPro"/>
</dbReference>
<dbReference type="SUPFAM" id="SSF56784">
    <property type="entry name" value="HAD-like"/>
    <property type="match status" value="1"/>
</dbReference>
<dbReference type="PROSITE" id="PS00154">
    <property type="entry name" value="ATPASE_E1_E2"/>
    <property type="match status" value="1"/>
</dbReference>
<keyword evidence="10" id="KW-1278">Translocase</keyword>
<keyword evidence="4" id="KW-0597">Phosphoprotein</keyword>
<dbReference type="CDD" id="cd07551">
    <property type="entry name" value="P-type_ATPase_HM_ZosA_PfeT-like"/>
    <property type="match status" value="1"/>
</dbReference>
<comment type="subcellular location">
    <subcellularLocation>
        <location evidence="1">Cell membrane</location>
        <topology evidence="1">Multi-pass membrane protein</topology>
    </subcellularLocation>
</comment>
<evidence type="ECO:0000256" key="4">
    <source>
        <dbReference type="ARBA" id="ARBA00022553"/>
    </source>
</evidence>
<dbReference type="InterPro" id="IPR018303">
    <property type="entry name" value="ATPase_P-typ_P_site"/>
</dbReference>
<dbReference type="InterPro" id="IPR059000">
    <property type="entry name" value="ATPase_P-type_domA"/>
</dbReference>
<feature type="region of interest" description="Disordered" evidence="15">
    <location>
        <begin position="28"/>
        <end position="47"/>
    </location>
</feature>
<gene>
    <name evidence="17" type="ORF">FOC49_03335</name>
</gene>
<evidence type="ECO:0000256" key="3">
    <source>
        <dbReference type="ARBA" id="ARBA00022448"/>
    </source>
</evidence>
<dbReference type="PRINTS" id="PR00119">
    <property type="entry name" value="CATATPASE"/>
</dbReference>
<feature type="transmembrane region" description="Helical" evidence="14">
    <location>
        <begin position="330"/>
        <end position="353"/>
    </location>
</feature>
<proteinExistence type="inferred from homology"/>
<accession>A0AAP9KSZ9</accession>
<evidence type="ECO:0000256" key="6">
    <source>
        <dbReference type="ARBA" id="ARBA00022723"/>
    </source>
</evidence>
<evidence type="ECO:0000256" key="1">
    <source>
        <dbReference type="ARBA" id="ARBA00004651"/>
    </source>
</evidence>
<dbReference type="InterPro" id="IPR008250">
    <property type="entry name" value="ATPase_P-typ_transduc_dom_A_sf"/>
</dbReference>
<comment type="similarity">
    <text evidence="2 14">Belongs to the cation transport ATPase (P-type) (TC 3.A.3) family. Type IB subfamily.</text>
</comment>
<dbReference type="SFLD" id="SFLDG00002">
    <property type="entry name" value="C1.7:_P-type_atpase_like"/>
    <property type="match status" value="1"/>
</dbReference>
<keyword evidence="5 14" id="KW-0812">Transmembrane</keyword>
<dbReference type="RefSeq" id="WP_004634098.1">
    <property type="nucleotide sequence ID" value="NZ_CP046314.1"/>
</dbReference>
<dbReference type="Proteomes" id="UP000425411">
    <property type="component" value="Chromosome"/>
</dbReference>
<dbReference type="InterPro" id="IPR023299">
    <property type="entry name" value="ATPase_P-typ_cyto_dom_N"/>
</dbReference>
<dbReference type="InterPro" id="IPR001757">
    <property type="entry name" value="P_typ_ATPase"/>
</dbReference>
<dbReference type="InterPro" id="IPR044492">
    <property type="entry name" value="P_typ_ATPase_HD_dom"/>
</dbReference>
<dbReference type="AlphaFoldDB" id="A0AAP9KSZ9"/>
<keyword evidence="8 14" id="KW-0067">ATP-binding</keyword>
<feature type="transmembrane region" description="Helical" evidence="14">
    <location>
        <begin position="625"/>
        <end position="645"/>
    </location>
</feature>
<keyword evidence="7 14" id="KW-0547">Nucleotide-binding</keyword>
<evidence type="ECO:0000259" key="16">
    <source>
        <dbReference type="Pfam" id="PF00122"/>
    </source>
</evidence>
<name>A0AAP9KSZ9_9BACL</name>
<evidence type="ECO:0000256" key="14">
    <source>
        <dbReference type="RuleBase" id="RU362081"/>
    </source>
</evidence>
<dbReference type="InterPro" id="IPR051949">
    <property type="entry name" value="Cation_Transport_ATPase"/>
</dbReference>
<evidence type="ECO:0000256" key="7">
    <source>
        <dbReference type="ARBA" id="ARBA00022741"/>
    </source>
</evidence>
<protein>
    <submittedName>
        <fullName evidence="17">Heavy metal translocating P-type ATPase</fullName>
    </submittedName>
</protein>
<feature type="transmembrane region" description="Helical" evidence="14">
    <location>
        <begin position="66"/>
        <end position="82"/>
    </location>
</feature>
<dbReference type="SUPFAM" id="SSF81665">
    <property type="entry name" value="Calcium ATPase, transmembrane domain M"/>
    <property type="match status" value="1"/>
</dbReference>
<keyword evidence="11 14" id="KW-1133">Transmembrane helix</keyword>
<keyword evidence="9" id="KW-0460">Magnesium</keyword>
<dbReference type="NCBIfam" id="TIGR01525">
    <property type="entry name" value="ATPase-IB_hvy"/>
    <property type="match status" value="1"/>
</dbReference>
<feature type="domain" description="P-type ATPase A" evidence="16">
    <location>
        <begin position="178"/>
        <end position="278"/>
    </location>
</feature>
<dbReference type="InterPro" id="IPR023298">
    <property type="entry name" value="ATPase_P-typ_TM_dom_sf"/>
</dbReference>
<dbReference type="InterPro" id="IPR036412">
    <property type="entry name" value="HAD-like_sf"/>
</dbReference>
<dbReference type="SFLD" id="SFLDF00027">
    <property type="entry name" value="p-type_atpase"/>
    <property type="match status" value="1"/>
</dbReference>
<dbReference type="GO" id="GO:0005524">
    <property type="term" value="F:ATP binding"/>
    <property type="evidence" value="ECO:0007669"/>
    <property type="project" value="UniProtKB-UniRule"/>
</dbReference>
<dbReference type="GO" id="GO:0046872">
    <property type="term" value="F:metal ion binding"/>
    <property type="evidence" value="ECO:0007669"/>
    <property type="project" value="UniProtKB-KW"/>
</dbReference>
<keyword evidence="18" id="KW-1185">Reference proteome</keyword>
<organism evidence="17 18">
    <name type="scientific">Gemella morbillorum</name>
    <dbReference type="NCBI Taxonomy" id="29391"/>
    <lineage>
        <taxon>Bacteria</taxon>
        <taxon>Bacillati</taxon>
        <taxon>Bacillota</taxon>
        <taxon>Bacilli</taxon>
        <taxon>Bacillales</taxon>
        <taxon>Gemellaceae</taxon>
        <taxon>Gemella</taxon>
    </lineage>
</organism>
<evidence type="ECO:0000313" key="17">
    <source>
        <dbReference type="EMBL" id="QGS08969.1"/>
    </source>
</evidence>
<feature type="transmembrane region" description="Helical" evidence="14">
    <location>
        <begin position="123"/>
        <end position="141"/>
    </location>
</feature>
<dbReference type="EMBL" id="CP046314">
    <property type="protein sequence ID" value="QGS08969.1"/>
    <property type="molecule type" value="Genomic_DNA"/>
</dbReference>
<keyword evidence="14" id="KW-1003">Cell membrane</keyword>
<dbReference type="InterPro" id="IPR027256">
    <property type="entry name" value="P-typ_ATPase_IB"/>
</dbReference>
<dbReference type="GO" id="GO:0016887">
    <property type="term" value="F:ATP hydrolysis activity"/>
    <property type="evidence" value="ECO:0007669"/>
    <property type="project" value="InterPro"/>
</dbReference>
<keyword evidence="12" id="KW-0406">Ion transport</keyword>
<evidence type="ECO:0000256" key="9">
    <source>
        <dbReference type="ARBA" id="ARBA00022842"/>
    </source>
</evidence>
<dbReference type="PANTHER" id="PTHR43079">
    <property type="entry name" value="PROBABLE CADMIUM/ZINC-TRANSPORTING ATPASE HMA1"/>
    <property type="match status" value="1"/>
</dbReference>
<dbReference type="SUPFAM" id="SSF81653">
    <property type="entry name" value="Calcium ATPase, transduction domain A"/>
    <property type="match status" value="1"/>
</dbReference>
<keyword evidence="13 14" id="KW-0472">Membrane</keyword>
<evidence type="ECO:0000256" key="10">
    <source>
        <dbReference type="ARBA" id="ARBA00022967"/>
    </source>
</evidence>
<evidence type="ECO:0000256" key="11">
    <source>
        <dbReference type="ARBA" id="ARBA00022989"/>
    </source>
</evidence>
<evidence type="ECO:0000256" key="2">
    <source>
        <dbReference type="ARBA" id="ARBA00006024"/>
    </source>
</evidence>
<sequence length="678" mass="74347">MCNNIKGVDNIHNNEKKCNHAHKYNSNNISSHAHEHNHNHKHNNCHEHNHNNNHCHMHSHGGKFPVIMYFVGLAAFIAGYILENRYSLYSNILFIGTVGIAGYHVIFEGLGNTIQNTKKEKRFSPNVHLLMTLAAIGAIFIGNYEEAAMLIVIFAGAHFLEEYVDEKSRKEITNLLNLNPTQARLVLEDNNTKIIPIDKVEVGDKLQVLNGDQVPTDGIVLSGTTFINESSITGESVPKEKNIGDEVFGSTINGEGTFVMQVTKEPGDTVFAKILGLVNASQNILTKTATLLQRLEPKYVTLVLVLFPVVLLASRFIFGWSWEISLYRSMVYLIAVSPCALAASAIPATLATISNLSKRGVLVKGGAYLSHLSNIKAIAFDKTGTLTNGEPVVTDYIFEEDEEELLKVVVSMEKQSNHPLARAIVNKFPNVEPIELEVENKIGIGLVTTYLGAEYCIAKVTAFTNASDALTKQVECLAKEGKTVVYVARNSKVVGLLAFMDIPNASAKGAVEYFKKQGIYTMMITGDSYLTGEVVGKIVGIDEVRANVMPEDKAQIIKSQKEKYGNVAMLGDGVNDAPALVLADVGIAMGNGTDVAMDVADMILMKNDLSKLSHAHKLSKKMLKITYQNIIFAMFVVVVLVILNFLGKMDITFGVILHEGSTLAVILNSLRMLKEIKE</sequence>
<evidence type="ECO:0000256" key="12">
    <source>
        <dbReference type="ARBA" id="ARBA00023065"/>
    </source>
</evidence>
<dbReference type="Gene3D" id="3.40.1110.10">
    <property type="entry name" value="Calcium-transporting ATPase, cytoplasmic domain N"/>
    <property type="match status" value="1"/>
</dbReference>